<organism evidence="2 3">
    <name type="scientific">Eptatretus burgeri</name>
    <name type="common">Inshore hagfish</name>
    <dbReference type="NCBI Taxonomy" id="7764"/>
    <lineage>
        <taxon>Eukaryota</taxon>
        <taxon>Metazoa</taxon>
        <taxon>Chordata</taxon>
        <taxon>Craniata</taxon>
        <taxon>Vertebrata</taxon>
        <taxon>Cyclostomata</taxon>
        <taxon>Myxini</taxon>
        <taxon>Myxiniformes</taxon>
        <taxon>Myxinidae</taxon>
        <taxon>Eptatretinae</taxon>
        <taxon>Eptatretus</taxon>
    </lineage>
</organism>
<evidence type="ECO:0000256" key="1">
    <source>
        <dbReference type="SAM" id="MobiDB-lite"/>
    </source>
</evidence>
<dbReference type="AlphaFoldDB" id="A0A8C4R0G2"/>
<dbReference type="GeneTree" id="ENSGT01110000268602"/>
<accession>A0A8C4R0G2</accession>
<proteinExistence type="predicted"/>
<protein>
    <submittedName>
        <fullName evidence="2">Uncharacterized protein</fullName>
    </submittedName>
</protein>
<evidence type="ECO:0000313" key="3">
    <source>
        <dbReference type="Proteomes" id="UP000694388"/>
    </source>
</evidence>
<dbReference type="Ensembl" id="ENSEBUT00000023646.1">
    <property type="protein sequence ID" value="ENSEBUP00000023071.1"/>
    <property type="gene ID" value="ENSEBUG00000014217.1"/>
</dbReference>
<feature type="compositionally biased region" description="Low complexity" evidence="1">
    <location>
        <begin position="1"/>
        <end position="18"/>
    </location>
</feature>
<feature type="compositionally biased region" description="Polar residues" evidence="1">
    <location>
        <begin position="24"/>
        <end position="166"/>
    </location>
</feature>
<reference evidence="2" key="1">
    <citation type="submission" date="2025-08" db="UniProtKB">
        <authorList>
            <consortium name="Ensembl"/>
        </authorList>
    </citation>
    <scope>IDENTIFICATION</scope>
</reference>
<evidence type="ECO:0000313" key="2">
    <source>
        <dbReference type="Ensembl" id="ENSEBUP00000023071.1"/>
    </source>
</evidence>
<feature type="region of interest" description="Disordered" evidence="1">
    <location>
        <begin position="1"/>
        <end position="166"/>
    </location>
</feature>
<name>A0A8C4R0G2_EPTBU</name>
<keyword evidence="3" id="KW-1185">Reference proteome</keyword>
<reference evidence="2" key="2">
    <citation type="submission" date="2025-09" db="UniProtKB">
        <authorList>
            <consortium name="Ensembl"/>
        </authorList>
    </citation>
    <scope>IDENTIFICATION</scope>
</reference>
<dbReference type="InterPro" id="IPR037656">
    <property type="entry name" value="DUF5525"/>
</dbReference>
<dbReference type="Pfam" id="PF17663">
    <property type="entry name" value="DUF5525"/>
    <property type="match status" value="1"/>
</dbReference>
<sequence length="650" mass="71578">MICRNTRPLNNTLNRSNTWPLSGPLTSNSTRPLSGLLTRNSTRPLSEPLTRNSTRPLSEPLTRNSTQPLNEPLTRNSARPLTGTLTHNSSRPLTGTLTRNSSRPLTGTLTRNSSRPLTGTLTRNSSRPLTGTLTRNSSLPLTRTLTRNSSCSRPLTGSLTRNSSRPLIGTLTRNSSQPLIGTLSRNSSRPLIGTLTRNNFRPLIGTLPRDSVRPLSRTLSNSSNSRSNNINNLSSNITWPLQFSKPLIGPAPYPPHLFLSSPMEKKARHCFVPASISSQKLHTPSVPLLSQAHQNAPTGETSNHSAIVSTVPTQRPLARTPHTLQFTQSPTDIPQTVMLHHALPTTTESTPCMPVQKMCIPASEQSVRTLHAHNESGIEHVDSPLAMIKSSSPLHPGMCPLVVVKRLPLQFPFCERVNLSSELLSNEYSSCFDEGPMASIGNGEKSQKNNSRVLLSDVSLMEHSSLDLTTVLKDEKATAKSTSVCSVERCSPDSSTVEVSSKVWEIFLARHLNMISDGTECQASDISSNHPTTLMTNLHADLRELAAAGRCPLPCISRLQRVFAPVGALRDLMFSPLLETAVVKIFRRRGVVLRPATLREERELEVVWPMRQNVPRTFTLFPLDKLHEVYMDLIQAAIGDRRKGESFCFY</sequence>
<dbReference type="Proteomes" id="UP000694388">
    <property type="component" value="Unplaced"/>
</dbReference>